<organism evidence="2 3">
    <name type="scientific">Nitzschia inconspicua</name>
    <dbReference type="NCBI Taxonomy" id="303405"/>
    <lineage>
        <taxon>Eukaryota</taxon>
        <taxon>Sar</taxon>
        <taxon>Stramenopiles</taxon>
        <taxon>Ochrophyta</taxon>
        <taxon>Bacillariophyta</taxon>
        <taxon>Bacillariophyceae</taxon>
        <taxon>Bacillariophycidae</taxon>
        <taxon>Bacillariales</taxon>
        <taxon>Bacillariaceae</taxon>
        <taxon>Nitzschia</taxon>
    </lineage>
</organism>
<proteinExistence type="predicted"/>
<dbReference type="EMBL" id="JAGRRH010000001">
    <property type="protein sequence ID" value="KAG7375012.1"/>
    <property type="molecule type" value="Genomic_DNA"/>
</dbReference>
<keyword evidence="3" id="KW-1185">Reference proteome</keyword>
<name>A0A9K3Q7Y5_9STRA</name>
<reference evidence="2" key="2">
    <citation type="submission" date="2021-04" db="EMBL/GenBank/DDBJ databases">
        <authorList>
            <person name="Podell S."/>
        </authorList>
    </citation>
    <scope>NUCLEOTIDE SEQUENCE</scope>
    <source>
        <strain evidence="2">Hildebrandi</strain>
    </source>
</reference>
<dbReference type="EMBL" id="JAGRRH010000087">
    <property type="protein sequence ID" value="KAG7337333.1"/>
    <property type="molecule type" value="Genomic_DNA"/>
</dbReference>
<evidence type="ECO:0000313" key="1">
    <source>
        <dbReference type="EMBL" id="KAG7337333.1"/>
    </source>
</evidence>
<protein>
    <submittedName>
        <fullName evidence="2">Uncharacterized protein</fullName>
    </submittedName>
</protein>
<dbReference type="Proteomes" id="UP000693970">
    <property type="component" value="Unassembled WGS sequence"/>
</dbReference>
<comment type="caution">
    <text evidence="2">The sequence shown here is derived from an EMBL/GenBank/DDBJ whole genome shotgun (WGS) entry which is preliminary data.</text>
</comment>
<dbReference type="AlphaFoldDB" id="A0A9K3Q7Y5"/>
<evidence type="ECO:0000313" key="2">
    <source>
        <dbReference type="EMBL" id="KAG7375012.1"/>
    </source>
</evidence>
<gene>
    <name evidence="2" type="ORF">IV203_014107</name>
    <name evidence="1" type="ORF">IV203_014295</name>
</gene>
<sequence>MIPPTRSLNWRRGGLHSLFHSRNTDLMRLSCGHLEERSLKSADNLEGCQVWNQALCVTDLATAFVMGVLGYTDKYTYHDTRVAKDLAGKKQFGVLRINHELEVYLRLTP</sequence>
<reference evidence="2" key="1">
    <citation type="journal article" date="2021" name="Sci. Rep.">
        <title>Diploid genomic architecture of Nitzschia inconspicua, an elite biomass production diatom.</title>
        <authorList>
            <person name="Oliver A."/>
            <person name="Podell S."/>
            <person name="Pinowska A."/>
            <person name="Traller J.C."/>
            <person name="Smith S.R."/>
            <person name="McClure R."/>
            <person name="Beliaev A."/>
            <person name="Bohutskyi P."/>
            <person name="Hill E.A."/>
            <person name="Rabines A."/>
            <person name="Zheng H."/>
            <person name="Allen L.Z."/>
            <person name="Kuo A."/>
            <person name="Grigoriev I.V."/>
            <person name="Allen A.E."/>
            <person name="Hazlebeck D."/>
            <person name="Allen E.E."/>
        </authorList>
    </citation>
    <scope>NUCLEOTIDE SEQUENCE</scope>
    <source>
        <strain evidence="2">Hildebrandi</strain>
    </source>
</reference>
<accession>A0A9K3Q7Y5</accession>
<evidence type="ECO:0000313" key="3">
    <source>
        <dbReference type="Proteomes" id="UP000693970"/>
    </source>
</evidence>